<dbReference type="RefSeq" id="WP_064482239.1">
    <property type="nucleotide sequence ID" value="NZ_CP015641.1"/>
</dbReference>
<dbReference type="InterPro" id="IPR018759">
    <property type="entry name" value="BBP2_2"/>
</dbReference>
<keyword evidence="2 4" id="KW-0732">Signal</keyword>
<dbReference type="OrthoDB" id="6823661at2"/>
<evidence type="ECO:0000259" key="5">
    <source>
        <dbReference type="Pfam" id="PF13505"/>
    </source>
</evidence>
<keyword evidence="3" id="KW-0472">Membrane</keyword>
<name>A0A172WUD7_STUST</name>
<feature type="domain" description="Outer membrane protein beta-barrel" evidence="5">
    <location>
        <begin position="447"/>
        <end position="651"/>
    </location>
</feature>
<sequence length="866" mass="95255">MDRELVLAMAVLGLGSITQASAAPEPAPSAAPTSATLKKADTREFRGLPIGTFVALPQVVLSATRDDNIYAQRTDETEDTIFTLSPALLLQSDWERHELSVDLGADLDRYQDADSEDVEDFWLGLDGTRELTEQTKVFGGVRHTRDHEDRYVPGSAGPELQREPTRYEHDEAYLGGASEIGRLRLRVGGTYDSYDYYSARTLAGGRIDNADRNHNLSSLGLRAGYVLTPNHEPFIQYATDRRRYDNDINGTTFNRDSDGDRAAVGLRVTYPQQRFAGEVFAGMLRQRFDYSTFSDIHKPYFGALASWRPTPTTLVTGFIDRSLEETTVSDDGAYAAAALDTAYGFEVERALTSRLSALGHATYTDSEYQSYERQDKIIDAGAGLRYYVSSTVYVGGDVRVIDRNSDDLDGEYSRSQVTFSVGYTPGRSKTYQLPAQALQRSTGDLLLAALPLDQLFNGPYAGAALSHGPLASTTSGPRGDGGSDVSQFGASGLGEALFIGYGCQLDRWYAGIEADVEQSRADWSFSKDKTDARTTSLDKDDGYSLSLRGGYVVDNGSLLYLRVGRVRTRFDSYYTINDQAALSGAQDDRQDGSRLGIGADLPAGDRLFLRMEYAYTDYDAYDVDYVDDDGRASERFANEEGQFRLGVGWRFDAAPSPVPLQPAVQGFYVGAHAGHGGLDSHLDGYHSEDGAPPLSQAYTGDFSGMGGIYGVFVGYGRSFARWYVGLEAEVDTGRTDWSHNRETNGEGGRDFSVEKKSDYGLALRVGYSLPNGTLLYGRVGPVRARFNTSWAKGDNADANIDRSYNANGMRYGIGAEIPLTQQAFARLDYTRTNYDSYGFRTGHGNPDEIEFDNRESLFRMGLGFRF</sequence>
<organism evidence="6 7">
    <name type="scientific">Stutzerimonas stutzeri</name>
    <name type="common">Pseudomonas stutzeri</name>
    <dbReference type="NCBI Taxonomy" id="316"/>
    <lineage>
        <taxon>Bacteria</taxon>
        <taxon>Pseudomonadati</taxon>
        <taxon>Pseudomonadota</taxon>
        <taxon>Gammaproteobacteria</taxon>
        <taxon>Pseudomonadales</taxon>
        <taxon>Pseudomonadaceae</taxon>
        <taxon>Stutzerimonas</taxon>
    </lineage>
</organism>
<feature type="signal peptide" evidence="4">
    <location>
        <begin position="1"/>
        <end position="22"/>
    </location>
</feature>
<proteinExistence type="predicted"/>
<dbReference type="AlphaFoldDB" id="A0A172WUD7"/>
<dbReference type="Pfam" id="PF13505">
    <property type="entry name" value="OMP_b-brl"/>
    <property type="match status" value="2"/>
</dbReference>
<evidence type="ECO:0000256" key="3">
    <source>
        <dbReference type="ARBA" id="ARBA00023136"/>
    </source>
</evidence>
<dbReference type="SUPFAM" id="SSF56925">
    <property type="entry name" value="OMPA-like"/>
    <property type="match status" value="2"/>
</dbReference>
<evidence type="ECO:0000313" key="6">
    <source>
        <dbReference type="EMBL" id="ANF27124.1"/>
    </source>
</evidence>
<dbReference type="InterPro" id="IPR027385">
    <property type="entry name" value="Beta-barrel_OMP"/>
</dbReference>
<feature type="chain" id="PRO_5008002938" description="Outer membrane protein beta-barrel domain-containing protein" evidence="4">
    <location>
        <begin position="23"/>
        <end position="866"/>
    </location>
</feature>
<evidence type="ECO:0000313" key="7">
    <source>
        <dbReference type="Proteomes" id="UP000077787"/>
    </source>
</evidence>
<feature type="domain" description="Outer membrane protein beta-barrel" evidence="5">
    <location>
        <begin position="664"/>
        <end position="866"/>
    </location>
</feature>
<accession>A0A172WUD7</accession>
<dbReference type="InterPro" id="IPR051692">
    <property type="entry name" value="OMP-like"/>
</dbReference>
<dbReference type="Pfam" id="PF10082">
    <property type="entry name" value="BBP2_2"/>
    <property type="match status" value="1"/>
</dbReference>
<dbReference type="EMBL" id="CP015641">
    <property type="protein sequence ID" value="ANF27124.1"/>
    <property type="molecule type" value="Genomic_DNA"/>
</dbReference>
<dbReference type="PANTHER" id="PTHR34001">
    <property type="entry name" value="BLL7405 PROTEIN"/>
    <property type="match status" value="1"/>
</dbReference>
<dbReference type="Proteomes" id="UP000077787">
    <property type="component" value="Chromosome"/>
</dbReference>
<gene>
    <name evidence="6" type="ORF">PS273GM_19285</name>
</gene>
<evidence type="ECO:0000256" key="1">
    <source>
        <dbReference type="ARBA" id="ARBA00004370"/>
    </source>
</evidence>
<dbReference type="Gene3D" id="2.40.160.20">
    <property type="match status" value="2"/>
</dbReference>
<evidence type="ECO:0000256" key="4">
    <source>
        <dbReference type="SAM" id="SignalP"/>
    </source>
</evidence>
<comment type="subcellular location">
    <subcellularLocation>
        <location evidence="1">Membrane</location>
    </subcellularLocation>
</comment>
<evidence type="ECO:0000256" key="2">
    <source>
        <dbReference type="ARBA" id="ARBA00022729"/>
    </source>
</evidence>
<dbReference type="InterPro" id="IPR011250">
    <property type="entry name" value="OMP/PagP_B-barrel"/>
</dbReference>
<dbReference type="SUPFAM" id="SSF56935">
    <property type="entry name" value="Porins"/>
    <property type="match status" value="1"/>
</dbReference>
<dbReference type="GO" id="GO:0016020">
    <property type="term" value="C:membrane"/>
    <property type="evidence" value="ECO:0007669"/>
    <property type="project" value="UniProtKB-SubCell"/>
</dbReference>
<dbReference type="PANTHER" id="PTHR34001:SF3">
    <property type="entry name" value="BLL7405 PROTEIN"/>
    <property type="match status" value="1"/>
</dbReference>
<protein>
    <recommendedName>
        <fullName evidence="5">Outer membrane protein beta-barrel domain-containing protein</fullName>
    </recommendedName>
</protein>
<reference evidence="6 7" key="1">
    <citation type="submission" date="2016-05" db="EMBL/GenBank/DDBJ databases">
        <title>Genome sequence of Pseudomonas stutzeri 273 and identification of the exopolysaccharide biosynthesis locus.</title>
        <authorList>
            <person name="Wu S."/>
            <person name="Sun C."/>
        </authorList>
    </citation>
    <scope>NUCLEOTIDE SEQUENCE [LARGE SCALE GENOMIC DNA]</scope>
    <source>
        <strain evidence="6 7">273</strain>
    </source>
</reference>